<protein>
    <recommendedName>
        <fullName evidence="6">ATP-dependent RNA helicase</fullName>
        <ecNumber evidence="6">3.6.4.13</ecNumber>
    </recommendedName>
</protein>
<evidence type="ECO:0000256" key="2">
    <source>
        <dbReference type="ARBA" id="ARBA00022801"/>
    </source>
</evidence>
<evidence type="ECO:0000256" key="4">
    <source>
        <dbReference type="ARBA" id="ARBA00022840"/>
    </source>
</evidence>
<dbReference type="SUPFAM" id="SSF52540">
    <property type="entry name" value="P-loop containing nucleoside triphosphate hydrolases"/>
    <property type="match status" value="1"/>
</dbReference>
<comment type="function">
    <text evidence="6">RNA helicase.</text>
</comment>
<feature type="short sequence motif" description="Q motif" evidence="5">
    <location>
        <begin position="15"/>
        <end position="43"/>
    </location>
</feature>
<keyword evidence="1 6" id="KW-0547">Nucleotide-binding</keyword>
<dbReference type="Gene3D" id="3.40.50.300">
    <property type="entry name" value="P-loop containing nucleotide triphosphate hydrolases"/>
    <property type="match status" value="1"/>
</dbReference>
<gene>
    <name evidence="9" type="ORF">NYM_LOCUS30520</name>
</gene>
<name>A0A5K1HL34_9MAGN</name>
<dbReference type="EC" id="3.6.4.13" evidence="6"/>
<evidence type="ECO:0000256" key="5">
    <source>
        <dbReference type="PROSITE-ProRule" id="PRU00552"/>
    </source>
</evidence>
<comment type="domain">
    <text evidence="6">The Q motif is unique to and characteristic of the DEAD box family of RNA helicases and controls ATP binding and hydrolysis.</text>
</comment>
<dbReference type="Pfam" id="PF00270">
    <property type="entry name" value="DEAD"/>
    <property type="match status" value="1"/>
</dbReference>
<keyword evidence="4 6" id="KW-0067">ATP-binding</keyword>
<evidence type="ECO:0000256" key="1">
    <source>
        <dbReference type="ARBA" id="ARBA00022741"/>
    </source>
</evidence>
<dbReference type="InterPro" id="IPR027417">
    <property type="entry name" value="P-loop_NTPase"/>
</dbReference>
<keyword evidence="6" id="KW-0694">RNA-binding</keyword>
<evidence type="ECO:0000256" key="6">
    <source>
        <dbReference type="RuleBase" id="RU365068"/>
    </source>
</evidence>
<organism evidence="9">
    <name type="scientific">Nymphaea colorata</name>
    <name type="common">pocket water lily</name>
    <dbReference type="NCBI Taxonomy" id="210225"/>
    <lineage>
        <taxon>Eukaryota</taxon>
        <taxon>Viridiplantae</taxon>
        <taxon>Streptophyta</taxon>
        <taxon>Embryophyta</taxon>
        <taxon>Tracheophyta</taxon>
        <taxon>Spermatophyta</taxon>
        <taxon>Magnoliopsida</taxon>
        <taxon>Nymphaeales</taxon>
        <taxon>Nymphaeaceae</taxon>
        <taxon>Nymphaea</taxon>
    </lineage>
</organism>
<proteinExistence type="inferred from homology"/>
<dbReference type="AlphaFoldDB" id="A0A5K1HL34"/>
<dbReference type="EMBL" id="LR722245">
    <property type="protein sequence ID" value="VVW89901.1"/>
    <property type="molecule type" value="Genomic_DNA"/>
</dbReference>
<evidence type="ECO:0000259" key="8">
    <source>
        <dbReference type="PROSITE" id="PS51195"/>
    </source>
</evidence>
<comment type="similarity">
    <text evidence="6">Belongs to the DEAD box helicase family.</text>
</comment>
<sequence>MTLIDEHEFHKKYKINFADLPISQGTLRGLTNRGFTKMTEVQRCAIPHALAGRDVLVSSRTGSGKTLAYLVPLIEKLYRKRFIPIDGLGAVVIVPVRELAMQVFEVLNSFSEKLEMSVGLVIGGKDVKYERDRIAGMNILVCTPGRLLQHL</sequence>
<keyword evidence="3 6" id="KW-0347">Helicase</keyword>
<evidence type="ECO:0000259" key="7">
    <source>
        <dbReference type="PROSITE" id="PS51192"/>
    </source>
</evidence>
<dbReference type="GO" id="GO:0005524">
    <property type="term" value="F:ATP binding"/>
    <property type="evidence" value="ECO:0007669"/>
    <property type="project" value="UniProtKB-UniRule"/>
</dbReference>
<dbReference type="InterPro" id="IPR011545">
    <property type="entry name" value="DEAD/DEAH_box_helicase_dom"/>
</dbReference>
<keyword evidence="2 6" id="KW-0378">Hydrolase</keyword>
<evidence type="ECO:0000313" key="9">
    <source>
        <dbReference type="EMBL" id="VVW89901.1"/>
    </source>
</evidence>
<accession>A0A5K1HL34</accession>
<dbReference type="GO" id="GO:0003724">
    <property type="term" value="F:RNA helicase activity"/>
    <property type="evidence" value="ECO:0007669"/>
    <property type="project" value="UniProtKB-EC"/>
</dbReference>
<comment type="catalytic activity">
    <reaction evidence="6">
        <text>ATP + H2O = ADP + phosphate + H(+)</text>
        <dbReference type="Rhea" id="RHEA:13065"/>
        <dbReference type="ChEBI" id="CHEBI:15377"/>
        <dbReference type="ChEBI" id="CHEBI:15378"/>
        <dbReference type="ChEBI" id="CHEBI:30616"/>
        <dbReference type="ChEBI" id="CHEBI:43474"/>
        <dbReference type="ChEBI" id="CHEBI:456216"/>
        <dbReference type="EC" id="3.6.4.13"/>
    </reaction>
</comment>
<dbReference type="GO" id="GO:0003723">
    <property type="term" value="F:RNA binding"/>
    <property type="evidence" value="ECO:0007669"/>
    <property type="project" value="UniProtKB-UniRule"/>
</dbReference>
<dbReference type="InterPro" id="IPR014001">
    <property type="entry name" value="Helicase_ATP-bd"/>
</dbReference>
<dbReference type="PROSITE" id="PS51195">
    <property type="entry name" value="Q_MOTIF"/>
    <property type="match status" value="1"/>
</dbReference>
<dbReference type="PROSITE" id="PS51192">
    <property type="entry name" value="HELICASE_ATP_BIND_1"/>
    <property type="match status" value="1"/>
</dbReference>
<dbReference type="GO" id="GO:0016787">
    <property type="term" value="F:hydrolase activity"/>
    <property type="evidence" value="ECO:0007669"/>
    <property type="project" value="UniProtKB-KW"/>
</dbReference>
<dbReference type="InterPro" id="IPR014014">
    <property type="entry name" value="RNA_helicase_DEAD_Q_motif"/>
</dbReference>
<feature type="domain" description="DEAD-box RNA helicase Q" evidence="8">
    <location>
        <begin position="15"/>
        <end position="43"/>
    </location>
</feature>
<dbReference type="SMART" id="SM00487">
    <property type="entry name" value="DEXDc"/>
    <property type="match status" value="1"/>
</dbReference>
<dbReference type="PANTHER" id="PTHR24031">
    <property type="entry name" value="RNA HELICASE"/>
    <property type="match status" value="1"/>
</dbReference>
<reference evidence="9" key="1">
    <citation type="submission" date="2019-09" db="EMBL/GenBank/DDBJ databases">
        <authorList>
            <person name="Zhang L."/>
        </authorList>
    </citation>
    <scope>NUCLEOTIDE SEQUENCE</scope>
</reference>
<evidence type="ECO:0000256" key="3">
    <source>
        <dbReference type="ARBA" id="ARBA00022806"/>
    </source>
</evidence>
<feature type="domain" description="Helicase ATP-binding" evidence="7">
    <location>
        <begin position="46"/>
        <end position="151"/>
    </location>
</feature>